<dbReference type="GeneID" id="25272997"/>
<feature type="domain" description="Dynein regulatory complex subunit 7 MORN" evidence="1">
    <location>
        <begin position="1"/>
        <end position="109"/>
    </location>
</feature>
<reference evidence="2" key="1">
    <citation type="submission" date="2013-10" db="EMBL/GenBank/DDBJ databases">
        <title>Genomic analysis of the causative agents of coccidiosis in chickens.</title>
        <authorList>
            <person name="Reid A.J."/>
            <person name="Blake D."/>
            <person name="Billington K."/>
            <person name="Browne H."/>
            <person name="Dunn M."/>
            <person name="Hung S."/>
            <person name="Kawahara F."/>
            <person name="Miranda-Saavedra D."/>
            <person name="Mourier T."/>
            <person name="Nagra H."/>
            <person name="Otto T.D."/>
            <person name="Rawlings N."/>
            <person name="Sanchez A."/>
            <person name="Sanders M."/>
            <person name="Subramaniam C."/>
            <person name="Tay Y."/>
            <person name="Dear P."/>
            <person name="Doerig C."/>
            <person name="Gruber A."/>
            <person name="Parkinson J."/>
            <person name="Shirley M."/>
            <person name="Wan K.L."/>
            <person name="Berriman M."/>
            <person name="Tomley F."/>
            <person name="Pain A."/>
        </authorList>
    </citation>
    <scope>NUCLEOTIDE SEQUENCE</scope>
    <source>
        <strain evidence="2">Houghton</strain>
    </source>
</reference>
<dbReference type="GO" id="GO:0048870">
    <property type="term" value="P:cell motility"/>
    <property type="evidence" value="ECO:0007669"/>
    <property type="project" value="TreeGrafter"/>
</dbReference>
<evidence type="ECO:0000259" key="1">
    <source>
        <dbReference type="Pfam" id="PF24667"/>
    </source>
</evidence>
<accession>U6GIZ4</accession>
<dbReference type="InterPro" id="IPR033551">
    <property type="entry name" value="DRC7/lobo"/>
</dbReference>
<dbReference type="InterPro" id="IPR056291">
    <property type="entry name" value="MORN_DRC7"/>
</dbReference>
<dbReference type="Proteomes" id="UP000018050">
    <property type="component" value="Unassembled WGS sequence"/>
</dbReference>
<dbReference type="AlphaFoldDB" id="U6GIZ4"/>
<evidence type="ECO:0000313" key="3">
    <source>
        <dbReference type="Proteomes" id="UP000018050"/>
    </source>
</evidence>
<organism evidence="2 3">
    <name type="scientific">Eimeria acervulina</name>
    <name type="common">Coccidian parasite</name>
    <dbReference type="NCBI Taxonomy" id="5801"/>
    <lineage>
        <taxon>Eukaryota</taxon>
        <taxon>Sar</taxon>
        <taxon>Alveolata</taxon>
        <taxon>Apicomplexa</taxon>
        <taxon>Conoidasida</taxon>
        <taxon>Coccidia</taxon>
        <taxon>Eucoccidiorida</taxon>
        <taxon>Eimeriorina</taxon>
        <taxon>Eimeriidae</taxon>
        <taxon>Eimeria</taxon>
    </lineage>
</organism>
<sequence>DGLEERIYWPSSGRQIERYAAGNPHALREVVTVYGERRELYFYKSRLDGLVKHVERFGRKISEEFEGREDGLIAHSVQFADISEANANNETIKQQKKDILTVAFLCGRSLPKDAKRFADKVFKRRDTPGRSRA</sequence>
<feature type="non-terminal residue" evidence="2">
    <location>
        <position position="1"/>
    </location>
</feature>
<name>U6GIZ4_EIMAC</name>
<gene>
    <name evidence="2" type="ORF">EAH_00049270</name>
</gene>
<evidence type="ECO:0000313" key="2">
    <source>
        <dbReference type="EMBL" id="CDI80130.1"/>
    </source>
</evidence>
<dbReference type="EMBL" id="HG671146">
    <property type="protein sequence ID" value="CDI80130.1"/>
    <property type="molecule type" value="Genomic_DNA"/>
</dbReference>
<dbReference type="Pfam" id="PF24667">
    <property type="entry name" value="MORN_DRC7"/>
    <property type="match status" value="1"/>
</dbReference>
<dbReference type="RefSeq" id="XP_013249865.1">
    <property type="nucleotide sequence ID" value="XM_013394411.1"/>
</dbReference>
<dbReference type="GO" id="GO:0031514">
    <property type="term" value="C:motile cilium"/>
    <property type="evidence" value="ECO:0007669"/>
    <property type="project" value="TreeGrafter"/>
</dbReference>
<protein>
    <recommendedName>
        <fullName evidence="1">Dynein regulatory complex subunit 7 MORN domain-containing protein</fullName>
    </recommendedName>
</protein>
<proteinExistence type="predicted"/>
<dbReference type="OrthoDB" id="10262874at2759"/>
<dbReference type="VEuPathDB" id="ToxoDB:EAH_00049270"/>
<keyword evidence="3" id="KW-1185">Reference proteome</keyword>
<reference evidence="2" key="2">
    <citation type="submission" date="2013-10" db="EMBL/GenBank/DDBJ databases">
        <authorList>
            <person name="Aslett M."/>
        </authorList>
    </citation>
    <scope>NUCLEOTIDE SEQUENCE</scope>
    <source>
        <strain evidence="2">Houghton</strain>
    </source>
</reference>
<dbReference type="PANTHER" id="PTHR35249:SF2">
    <property type="entry name" value="DYNEIN REGULATORY COMPLEX SUBUNIT 7"/>
    <property type="match status" value="1"/>
</dbReference>
<dbReference type="PANTHER" id="PTHR35249">
    <property type="entry name" value="DYNEIN REGULATORY COMPLEX SUBUNIT 7"/>
    <property type="match status" value="1"/>
</dbReference>